<keyword evidence="3" id="KW-0663">Pyridoxal phosphate</keyword>
<dbReference type="SUPFAM" id="SSF53383">
    <property type="entry name" value="PLP-dependent transferases"/>
    <property type="match status" value="1"/>
</dbReference>
<dbReference type="InterPro" id="IPR015422">
    <property type="entry name" value="PyrdxlP-dep_Trfase_small"/>
</dbReference>
<comment type="similarity">
    <text evidence="2">Belongs to the threonine aldolase family.</text>
</comment>
<evidence type="ECO:0000313" key="6">
    <source>
        <dbReference type="Proteomes" id="UP000002875"/>
    </source>
</evidence>
<reference evidence="5 6" key="1">
    <citation type="submission" date="2011-07" db="EMBL/GenBank/DDBJ databases">
        <title>The complete genome of chromosome of Emticicia oligotrophica DSM 17448.</title>
        <authorList>
            <consortium name="US DOE Joint Genome Institute (JGI-PGF)"/>
            <person name="Lucas S."/>
            <person name="Han J."/>
            <person name="Lapidus A."/>
            <person name="Bruce D."/>
            <person name="Goodwin L."/>
            <person name="Pitluck S."/>
            <person name="Peters L."/>
            <person name="Kyrpides N."/>
            <person name="Mavromatis K."/>
            <person name="Ivanova N."/>
            <person name="Ovchinnikova G."/>
            <person name="Teshima H."/>
            <person name="Detter J.C."/>
            <person name="Tapia R."/>
            <person name="Han C."/>
            <person name="Land M."/>
            <person name="Hauser L."/>
            <person name="Markowitz V."/>
            <person name="Cheng J.-F."/>
            <person name="Hugenholtz P."/>
            <person name="Woyke T."/>
            <person name="Wu D."/>
            <person name="Tindall B."/>
            <person name="Pomrenke H."/>
            <person name="Brambilla E."/>
            <person name="Klenk H.-P."/>
            <person name="Eisen J.A."/>
        </authorList>
    </citation>
    <scope>NUCLEOTIDE SEQUENCE [LARGE SCALE GENOMIC DNA]</scope>
    <source>
        <strain evidence="5 6">DSM 17448</strain>
    </source>
</reference>
<dbReference type="InterPro" id="IPR023603">
    <property type="entry name" value="Low_specificity_L-TA-like"/>
</dbReference>
<dbReference type="NCBIfam" id="NF041359">
    <property type="entry name" value="GntG_guanitoxin"/>
    <property type="match status" value="1"/>
</dbReference>
<sequence>MQRILPLSQAMFIDLRSDTVTKPSKEMKEAMFMAEVGDDVFGDDPTVLALEAKAAQMFGMEAALFCPSGTMTNQLAIRAHTWPGSEVICDKYSHIYLYEGGGVALNSFSSLKLLDGDRGRLNAQQVRDAINNPDDIHQPTTSLVSLENTMNKGGGCYYNLADIEQIKAVCDEKSLPLHLDGARLFNALVETNESTQTYGKLFDSISICLSKGLGCPVGSLLLGKKDFIKKARRSRKVMGGGWRQAGFLAAAGIYALENNINRLLEDHARAKQIGKILEGLPFVKSIYPIDTNIVIFELPETILASDFVARMKEQNIGCVVFGKHLVRFVTHLDFTDEHLSAFEKNIRKVN</sequence>
<organism evidence="5 6">
    <name type="scientific">Emticicia oligotrophica (strain DSM 17448 / CIP 109782 / MTCC 6937 / GPTSA100-15)</name>
    <dbReference type="NCBI Taxonomy" id="929562"/>
    <lineage>
        <taxon>Bacteria</taxon>
        <taxon>Pseudomonadati</taxon>
        <taxon>Bacteroidota</taxon>
        <taxon>Cytophagia</taxon>
        <taxon>Cytophagales</taxon>
        <taxon>Leadbetterellaceae</taxon>
        <taxon>Emticicia</taxon>
    </lineage>
</organism>
<evidence type="ECO:0000259" key="4">
    <source>
        <dbReference type="Pfam" id="PF01212"/>
    </source>
</evidence>
<dbReference type="PANTHER" id="PTHR48097">
    <property type="entry name" value="L-THREONINE ALDOLASE-RELATED"/>
    <property type="match status" value="1"/>
</dbReference>
<dbReference type="GO" id="GO:0016829">
    <property type="term" value="F:lyase activity"/>
    <property type="evidence" value="ECO:0007669"/>
    <property type="project" value="UniProtKB-KW"/>
</dbReference>
<dbReference type="CDD" id="cd06502">
    <property type="entry name" value="TA_like"/>
    <property type="match status" value="1"/>
</dbReference>
<evidence type="ECO:0000256" key="3">
    <source>
        <dbReference type="ARBA" id="ARBA00022898"/>
    </source>
</evidence>
<dbReference type="Proteomes" id="UP000002875">
    <property type="component" value="Chromosome"/>
</dbReference>
<evidence type="ECO:0000256" key="1">
    <source>
        <dbReference type="ARBA" id="ARBA00001933"/>
    </source>
</evidence>
<dbReference type="Pfam" id="PF01212">
    <property type="entry name" value="Beta_elim_lyase"/>
    <property type="match status" value="1"/>
</dbReference>
<accession>A0ABM5N4Q2</accession>
<name>A0ABM5N4Q2_EMTOG</name>
<dbReference type="InterPro" id="IPR001597">
    <property type="entry name" value="ArAA_b-elim_lyase/Thr_aldolase"/>
</dbReference>
<dbReference type="PANTHER" id="PTHR48097:SF9">
    <property type="entry name" value="L-THREONINE ALDOLASE"/>
    <property type="match status" value="1"/>
</dbReference>
<feature type="domain" description="Aromatic amino acid beta-eliminating lyase/threonine aldolase" evidence="4">
    <location>
        <begin position="14"/>
        <end position="296"/>
    </location>
</feature>
<dbReference type="InterPro" id="IPR015424">
    <property type="entry name" value="PyrdxlP-dep_Trfase"/>
</dbReference>
<protein>
    <submittedName>
        <fullName evidence="5">Aromatic amino acid beta-eliminating lyase/threonine aldolase</fullName>
    </submittedName>
</protein>
<keyword evidence="5" id="KW-0456">Lyase</keyword>
<dbReference type="InterPro" id="IPR015421">
    <property type="entry name" value="PyrdxlP-dep_Trfase_major"/>
</dbReference>
<proteinExistence type="inferred from homology"/>
<comment type="cofactor">
    <cofactor evidence="1">
        <name>pyridoxal 5'-phosphate</name>
        <dbReference type="ChEBI" id="CHEBI:597326"/>
    </cofactor>
</comment>
<evidence type="ECO:0000313" key="5">
    <source>
        <dbReference type="EMBL" id="AFK04487.1"/>
    </source>
</evidence>
<evidence type="ECO:0000256" key="2">
    <source>
        <dbReference type="ARBA" id="ARBA00006966"/>
    </source>
</evidence>
<dbReference type="Gene3D" id="3.90.1150.10">
    <property type="entry name" value="Aspartate Aminotransferase, domain 1"/>
    <property type="match status" value="1"/>
</dbReference>
<keyword evidence="6" id="KW-1185">Reference proteome</keyword>
<dbReference type="EMBL" id="CP002961">
    <property type="protein sequence ID" value="AFK04487.1"/>
    <property type="molecule type" value="Genomic_DNA"/>
</dbReference>
<dbReference type="PIRSF" id="PIRSF017617">
    <property type="entry name" value="Thr_aldolase"/>
    <property type="match status" value="1"/>
</dbReference>
<dbReference type="Gene3D" id="3.40.640.10">
    <property type="entry name" value="Type I PLP-dependent aspartate aminotransferase-like (Major domain)"/>
    <property type="match status" value="1"/>
</dbReference>
<gene>
    <name evidence="5" type="ordered locus">Emtol_3358</name>
</gene>